<evidence type="ECO:0000256" key="3">
    <source>
        <dbReference type="ARBA" id="ARBA00011266"/>
    </source>
</evidence>
<dbReference type="GO" id="GO:0002182">
    <property type="term" value="P:cytoplasmic translational elongation"/>
    <property type="evidence" value="ECO:0007669"/>
    <property type="project" value="InterPro"/>
</dbReference>
<dbReference type="PANTHER" id="PTHR21141">
    <property type="entry name" value="60S ACIDIC RIBOSOMAL PROTEIN FAMILY MEMBER"/>
    <property type="match status" value="1"/>
</dbReference>
<organism evidence="6 7">
    <name type="scientific">Dendrobium chrysotoxum</name>
    <name type="common">Orchid</name>
    <dbReference type="NCBI Taxonomy" id="161865"/>
    <lineage>
        <taxon>Eukaryota</taxon>
        <taxon>Viridiplantae</taxon>
        <taxon>Streptophyta</taxon>
        <taxon>Embryophyta</taxon>
        <taxon>Tracheophyta</taxon>
        <taxon>Spermatophyta</taxon>
        <taxon>Magnoliopsida</taxon>
        <taxon>Liliopsida</taxon>
        <taxon>Asparagales</taxon>
        <taxon>Orchidaceae</taxon>
        <taxon>Epidendroideae</taxon>
        <taxon>Malaxideae</taxon>
        <taxon>Dendrobiinae</taxon>
        <taxon>Dendrobium</taxon>
    </lineage>
</organism>
<evidence type="ECO:0000256" key="4">
    <source>
        <dbReference type="ARBA" id="ARBA00022980"/>
    </source>
</evidence>
<dbReference type="AlphaFoldDB" id="A0AAV7GG88"/>
<comment type="similarity">
    <text evidence="2">Belongs to the eukaryotic ribosomal protein P1/P2 family.</text>
</comment>
<dbReference type="InterPro" id="IPR044076">
    <property type="entry name" value="Ribosomal_P2"/>
</dbReference>
<evidence type="ECO:0008006" key="8">
    <source>
        <dbReference type="Google" id="ProtNLM"/>
    </source>
</evidence>
<dbReference type="Gene3D" id="1.10.10.1410">
    <property type="match status" value="1"/>
</dbReference>
<dbReference type="FunFam" id="1.10.10.1410:FF:000002">
    <property type="entry name" value="60S acidic ribosomal protein P2"/>
    <property type="match status" value="1"/>
</dbReference>
<dbReference type="Pfam" id="PF00428">
    <property type="entry name" value="Ribosomal_60s"/>
    <property type="match status" value="1"/>
</dbReference>
<comment type="caution">
    <text evidence="6">The sequence shown here is derived from an EMBL/GenBank/DDBJ whole genome shotgun (WGS) entry which is preliminary data.</text>
</comment>
<comment type="subunit">
    <text evidence="3">P1 and P2 exist as dimers at the large ribosomal subunit.</text>
</comment>
<dbReference type="PANTHER" id="PTHR21141:SF5">
    <property type="entry name" value="LARGE RIBOSOMAL SUBUNIT PROTEIN P2"/>
    <property type="match status" value="1"/>
</dbReference>
<evidence type="ECO:0000313" key="6">
    <source>
        <dbReference type="EMBL" id="KAH0454738.1"/>
    </source>
</evidence>
<sequence>MKVIATYLLAILGGNPNPSANDLKHILGSVGADADVERIEFFLSQVKGKDITELIASRRENLPLYLLVVVLFQWPNPNDFYKGL</sequence>
<keyword evidence="5" id="KW-0687">Ribonucleoprotein</keyword>
<evidence type="ECO:0000256" key="5">
    <source>
        <dbReference type="ARBA" id="ARBA00023274"/>
    </source>
</evidence>
<dbReference type="EMBL" id="JAGFBR010000015">
    <property type="protein sequence ID" value="KAH0454738.1"/>
    <property type="molecule type" value="Genomic_DNA"/>
</dbReference>
<dbReference type="CDD" id="cd05833">
    <property type="entry name" value="Ribosomal_P2"/>
    <property type="match status" value="1"/>
</dbReference>
<dbReference type="GO" id="GO:0003735">
    <property type="term" value="F:structural constituent of ribosome"/>
    <property type="evidence" value="ECO:0007669"/>
    <property type="project" value="InterPro"/>
</dbReference>
<dbReference type="Proteomes" id="UP000775213">
    <property type="component" value="Unassembled WGS sequence"/>
</dbReference>
<evidence type="ECO:0000313" key="7">
    <source>
        <dbReference type="Proteomes" id="UP000775213"/>
    </source>
</evidence>
<reference evidence="6 7" key="1">
    <citation type="journal article" date="2021" name="Hortic Res">
        <title>Chromosome-scale assembly of the Dendrobium chrysotoxum genome enhances the understanding of orchid evolution.</title>
        <authorList>
            <person name="Zhang Y."/>
            <person name="Zhang G.Q."/>
            <person name="Zhang D."/>
            <person name="Liu X.D."/>
            <person name="Xu X.Y."/>
            <person name="Sun W.H."/>
            <person name="Yu X."/>
            <person name="Zhu X."/>
            <person name="Wang Z.W."/>
            <person name="Zhao X."/>
            <person name="Zhong W.Y."/>
            <person name="Chen H."/>
            <person name="Yin W.L."/>
            <person name="Huang T."/>
            <person name="Niu S.C."/>
            <person name="Liu Z.J."/>
        </authorList>
    </citation>
    <scope>NUCLEOTIDE SEQUENCE [LARGE SCALE GENOMIC DNA]</scope>
    <source>
        <strain evidence="6">Lindl</strain>
    </source>
</reference>
<comment type="function">
    <text evidence="1">Plays an important role in the elongation step of protein synthesis.</text>
</comment>
<accession>A0AAV7GG88</accession>
<dbReference type="InterPro" id="IPR038716">
    <property type="entry name" value="P1/P2_N_sf"/>
</dbReference>
<proteinExistence type="inferred from homology"/>
<dbReference type="GO" id="GO:0022625">
    <property type="term" value="C:cytosolic large ribosomal subunit"/>
    <property type="evidence" value="ECO:0007669"/>
    <property type="project" value="InterPro"/>
</dbReference>
<name>A0AAV7GG88_DENCH</name>
<gene>
    <name evidence="6" type="ORF">IEQ34_016662</name>
</gene>
<keyword evidence="4" id="KW-0689">Ribosomal protein</keyword>
<protein>
    <recommendedName>
        <fullName evidence="8">60S acidic ribosomal protein P2</fullName>
    </recommendedName>
</protein>
<evidence type="ECO:0000256" key="1">
    <source>
        <dbReference type="ARBA" id="ARBA00003362"/>
    </source>
</evidence>
<evidence type="ECO:0000256" key="2">
    <source>
        <dbReference type="ARBA" id="ARBA00005436"/>
    </source>
</evidence>
<keyword evidence="7" id="KW-1185">Reference proteome</keyword>